<sequence>MTRRAAPVKKSPLRPRWGSRWFTPVLVCAALLANATGEDPDEQSEVWMAVSDTKLDDLRGGFDLGSGLLVNFGITRAVYVNGDLVTHTTLDFGNLTSLSPAQAAQLNAQLRALNLVQIGPGNVVDPSVAVGAGGTIVQNTLNDQHIVNQTVINASSNALSTMKGLNSMATISDAVTRGLGR</sequence>
<keyword evidence="2" id="KW-1185">Reference proteome</keyword>
<organism evidence="1 2">
    <name type="scientific">Variovorax rhizosphaerae</name>
    <dbReference type="NCBI Taxonomy" id="1836200"/>
    <lineage>
        <taxon>Bacteria</taxon>
        <taxon>Pseudomonadati</taxon>
        <taxon>Pseudomonadota</taxon>
        <taxon>Betaproteobacteria</taxon>
        <taxon>Burkholderiales</taxon>
        <taxon>Comamonadaceae</taxon>
        <taxon>Variovorax</taxon>
    </lineage>
</organism>
<dbReference type="RefSeq" id="WP_340341106.1">
    <property type="nucleotide sequence ID" value="NZ_JBBKZT010000002.1"/>
</dbReference>
<evidence type="ECO:0000313" key="1">
    <source>
        <dbReference type="EMBL" id="MEJ8845947.1"/>
    </source>
</evidence>
<protein>
    <submittedName>
        <fullName evidence="1">Uncharacterized protein</fullName>
    </submittedName>
</protein>
<name>A0ABU8WH38_9BURK</name>
<comment type="caution">
    <text evidence="1">The sequence shown here is derived from an EMBL/GenBank/DDBJ whole genome shotgun (WGS) entry which is preliminary data.</text>
</comment>
<accession>A0ABU8WH38</accession>
<gene>
    <name evidence="1" type="ORF">WKW82_04790</name>
</gene>
<proteinExistence type="predicted"/>
<evidence type="ECO:0000313" key="2">
    <source>
        <dbReference type="Proteomes" id="UP001385892"/>
    </source>
</evidence>
<reference evidence="1 2" key="1">
    <citation type="submission" date="2024-03" db="EMBL/GenBank/DDBJ databases">
        <title>Novel species of the genus Variovorax.</title>
        <authorList>
            <person name="Liu Q."/>
            <person name="Xin Y.-H."/>
        </authorList>
    </citation>
    <scope>NUCLEOTIDE SEQUENCE [LARGE SCALE GENOMIC DNA]</scope>
    <source>
        <strain evidence="1 2">KACC 18900</strain>
    </source>
</reference>
<dbReference type="Proteomes" id="UP001385892">
    <property type="component" value="Unassembled WGS sequence"/>
</dbReference>
<dbReference type="EMBL" id="JBBKZT010000002">
    <property type="protein sequence ID" value="MEJ8845947.1"/>
    <property type="molecule type" value="Genomic_DNA"/>
</dbReference>